<accession>A0A2N5ZG39</accession>
<dbReference type="InterPro" id="IPR029044">
    <property type="entry name" value="Nucleotide-diphossugar_trans"/>
</dbReference>
<reference evidence="2 3" key="1">
    <citation type="submission" date="2017-11" db="EMBL/GenBank/DDBJ databases">
        <title>Genome-resolved metagenomics identifies genetic mobility, metabolic interactions, and unexpected diversity in perchlorate-reducing communities.</title>
        <authorList>
            <person name="Barnum T.P."/>
            <person name="Figueroa I.A."/>
            <person name="Carlstrom C.I."/>
            <person name="Lucas L.N."/>
            <person name="Engelbrektson A.L."/>
            <person name="Coates J.D."/>
        </authorList>
    </citation>
    <scope>NUCLEOTIDE SEQUENCE [LARGE SCALE GENOMIC DNA]</scope>
    <source>
        <strain evidence="2">BM706</strain>
    </source>
</reference>
<protein>
    <recommendedName>
        <fullName evidence="1">Glycosyltransferase 2-like domain-containing protein</fullName>
    </recommendedName>
</protein>
<dbReference type="InterPro" id="IPR050834">
    <property type="entry name" value="Glycosyltransf_2"/>
</dbReference>
<evidence type="ECO:0000259" key="1">
    <source>
        <dbReference type="Pfam" id="PF00535"/>
    </source>
</evidence>
<dbReference type="Proteomes" id="UP000234857">
    <property type="component" value="Unassembled WGS sequence"/>
</dbReference>
<dbReference type="Gene3D" id="3.90.550.10">
    <property type="entry name" value="Spore Coat Polysaccharide Biosynthesis Protein SpsA, Chain A"/>
    <property type="match status" value="1"/>
</dbReference>
<feature type="domain" description="Glycosyltransferase 2-like" evidence="1">
    <location>
        <begin position="3"/>
        <end position="130"/>
    </location>
</feature>
<gene>
    <name evidence="2" type="ORF">C0601_06525</name>
</gene>
<name>A0A2N5ZG39_MUIH1</name>
<dbReference type="PANTHER" id="PTHR43685">
    <property type="entry name" value="GLYCOSYLTRANSFERASE"/>
    <property type="match status" value="1"/>
</dbReference>
<organism evidence="2 3">
    <name type="scientific">Muiribacterium halophilum</name>
    <dbReference type="NCBI Taxonomy" id="2053465"/>
    <lineage>
        <taxon>Bacteria</taxon>
        <taxon>Candidatus Muiribacteriota</taxon>
        <taxon>Candidatus Muiribacteriia</taxon>
        <taxon>Candidatus Muiribacteriales</taxon>
        <taxon>Candidatus Muiribacteriaceae</taxon>
        <taxon>Candidatus Muiribacterium</taxon>
    </lineage>
</organism>
<dbReference type="AlphaFoldDB" id="A0A2N5ZG39"/>
<evidence type="ECO:0000313" key="3">
    <source>
        <dbReference type="Proteomes" id="UP000234857"/>
    </source>
</evidence>
<dbReference type="PANTHER" id="PTHR43685:SF2">
    <property type="entry name" value="GLYCOSYLTRANSFERASE 2-LIKE DOMAIN-CONTAINING PROTEIN"/>
    <property type="match status" value="1"/>
</dbReference>
<dbReference type="Pfam" id="PF00535">
    <property type="entry name" value="Glycos_transf_2"/>
    <property type="match status" value="1"/>
</dbReference>
<proteinExistence type="predicted"/>
<sequence>MFSIIIPTYKREVLLSKCLLSLNRQSDRDFLVYIVNDHYKKLDQIDITKYDFFIKIIENGHKNGPGYCRNLALDHINTDYCVFLDDDCIPLDGWSENINTLIKEERPEIVKGIQIFNKKDIFSLYHDLQIWGLNTIDAFCSTSNVLIKTDIAKGTLFDQRFSFSYEDVDFFLRTQKKIKLSKFFKVLHIKNENILILIKKSFLSGKGKAVFFIKHGDKYPFENKDSFGTSKIRKYISQLKKYIDHLRRSSSGSYKLVFFLIIDIIKFISNKVGFYYEKNRIYLFNT</sequence>
<comment type="caution">
    <text evidence="2">The sequence shown here is derived from an EMBL/GenBank/DDBJ whole genome shotgun (WGS) entry which is preliminary data.</text>
</comment>
<dbReference type="SUPFAM" id="SSF53448">
    <property type="entry name" value="Nucleotide-diphospho-sugar transferases"/>
    <property type="match status" value="1"/>
</dbReference>
<evidence type="ECO:0000313" key="2">
    <source>
        <dbReference type="EMBL" id="PLX17680.1"/>
    </source>
</evidence>
<dbReference type="EMBL" id="PKTG01000083">
    <property type="protein sequence ID" value="PLX17680.1"/>
    <property type="molecule type" value="Genomic_DNA"/>
</dbReference>
<dbReference type="InterPro" id="IPR001173">
    <property type="entry name" value="Glyco_trans_2-like"/>
</dbReference>